<evidence type="ECO:0000313" key="8">
    <source>
        <dbReference type="EMBL" id="SVA81836.1"/>
    </source>
</evidence>
<sequence length="158" mass="18554">MIKTYDLASRRRRIIATFIDFILVPSLTLLFVLILGVIEDPEDFTDRWWIVHILLLAIFSYLLLNGFLLRKFGQTIGKAIMHISIVKSEPNNNGLYYLNLLPIWKILFIRAMFFPLLYMIVIPWFMFAPIIDQILIFGKNRRCLHDYLAGSVVVYLSK</sequence>
<dbReference type="InterPro" id="IPR051791">
    <property type="entry name" value="Pra-immunoreactive"/>
</dbReference>
<evidence type="ECO:0000256" key="1">
    <source>
        <dbReference type="ARBA" id="ARBA00004651"/>
    </source>
</evidence>
<name>A0A381YXN9_9ZZZZ</name>
<feature type="transmembrane region" description="Helical" evidence="6">
    <location>
        <begin position="14"/>
        <end position="37"/>
    </location>
</feature>
<keyword evidence="3 6" id="KW-0812">Transmembrane</keyword>
<protein>
    <recommendedName>
        <fullName evidence="7">RDD domain-containing protein</fullName>
    </recommendedName>
</protein>
<dbReference type="Pfam" id="PF06271">
    <property type="entry name" value="RDD"/>
    <property type="match status" value="1"/>
</dbReference>
<proteinExistence type="predicted"/>
<dbReference type="PANTHER" id="PTHR36115">
    <property type="entry name" value="PROLINE-RICH ANTIGEN HOMOLOG-RELATED"/>
    <property type="match status" value="1"/>
</dbReference>
<evidence type="ECO:0000256" key="2">
    <source>
        <dbReference type="ARBA" id="ARBA00022475"/>
    </source>
</evidence>
<dbReference type="InterPro" id="IPR010432">
    <property type="entry name" value="RDD"/>
</dbReference>
<gene>
    <name evidence="8" type="ORF">METZ01_LOCUS134690</name>
</gene>
<keyword evidence="2" id="KW-1003">Cell membrane</keyword>
<dbReference type="GO" id="GO:0005886">
    <property type="term" value="C:plasma membrane"/>
    <property type="evidence" value="ECO:0007669"/>
    <property type="project" value="UniProtKB-SubCell"/>
</dbReference>
<accession>A0A381YXN9</accession>
<evidence type="ECO:0000256" key="4">
    <source>
        <dbReference type="ARBA" id="ARBA00022989"/>
    </source>
</evidence>
<dbReference type="AlphaFoldDB" id="A0A381YXN9"/>
<keyword evidence="4 6" id="KW-1133">Transmembrane helix</keyword>
<dbReference type="EMBL" id="UINC01019334">
    <property type="protein sequence ID" value="SVA81836.1"/>
    <property type="molecule type" value="Genomic_DNA"/>
</dbReference>
<feature type="transmembrane region" description="Helical" evidence="6">
    <location>
        <begin position="107"/>
        <end position="127"/>
    </location>
</feature>
<feature type="transmembrane region" description="Helical" evidence="6">
    <location>
        <begin position="49"/>
        <end position="69"/>
    </location>
</feature>
<evidence type="ECO:0000256" key="6">
    <source>
        <dbReference type="SAM" id="Phobius"/>
    </source>
</evidence>
<evidence type="ECO:0000256" key="5">
    <source>
        <dbReference type="ARBA" id="ARBA00023136"/>
    </source>
</evidence>
<comment type="subcellular location">
    <subcellularLocation>
        <location evidence="1">Cell membrane</location>
        <topology evidence="1">Multi-pass membrane protein</topology>
    </subcellularLocation>
</comment>
<organism evidence="8">
    <name type="scientific">marine metagenome</name>
    <dbReference type="NCBI Taxonomy" id="408172"/>
    <lineage>
        <taxon>unclassified sequences</taxon>
        <taxon>metagenomes</taxon>
        <taxon>ecological metagenomes</taxon>
    </lineage>
</organism>
<feature type="domain" description="RDD" evidence="7">
    <location>
        <begin position="8"/>
        <end position="150"/>
    </location>
</feature>
<reference evidence="8" key="1">
    <citation type="submission" date="2018-05" db="EMBL/GenBank/DDBJ databases">
        <authorList>
            <person name="Lanie J.A."/>
            <person name="Ng W.-L."/>
            <person name="Kazmierczak K.M."/>
            <person name="Andrzejewski T.M."/>
            <person name="Davidsen T.M."/>
            <person name="Wayne K.J."/>
            <person name="Tettelin H."/>
            <person name="Glass J.I."/>
            <person name="Rusch D."/>
            <person name="Podicherti R."/>
            <person name="Tsui H.-C.T."/>
            <person name="Winkler M.E."/>
        </authorList>
    </citation>
    <scope>NUCLEOTIDE SEQUENCE</scope>
</reference>
<keyword evidence="5 6" id="KW-0472">Membrane</keyword>
<evidence type="ECO:0000256" key="3">
    <source>
        <dbReference type="ARBA" id="ARBA00022692"/>
    </source>
</evidence>
<evidence type="ECO:0000259" key="7">
    <source>
        <dbReference type="Pfam" id="PF06271"/>
    </source>
</evidence>